<feature type="compositionally biased region" description="Basic and acidic residues" evidence="1">
    <location>
        <begin position="105"/>
        <end position="114"/>
    </location>
</feature>
<dbReference type="EMBL" id="OZ034813">
    <property type="protein sequence ID" value="CAL1353714.1"/>
    <property type="molecule type" value="Genomic_DNA"/>
</dbReference>
<evidence type="ECO:0000313" key="2">
    <source>
        <dbReference type="EMBL" id="CAL1353714.1"/>
    </source>
</evidence>
<gene>
    <name evidence="2" type="ORF">LTRI10_LOCUS1592</name>
</gene>
<evidence type="ECO:0000256" key="1">
    <source>
        <dbReference type="SAM" id="MobiDB-lite"/>
    </source>
</evidence>
<name>A0AAV2CCH7_9ROSI</name>
<feature type="region of interest" description="Disordered" evidence="1">
    <location>
        <begin position="101"/>
        <end position="135"/>
    </location>
</feature>
<protein>
    <submittedName>
        <fullName evidence="2">Uncharacterized protein</fullName>
    </submittedName>
</protein>
<accession>A0AAV2CCH7</accession>
<dbReference type="AlphaFoldDB" id="A0AAV2CCH7"/>
<evidence type="ECO:0000313" key="3">
    <source>
        <dbReference type="Proteomes" id="UP001497516"/>
    </source>
</evidence>
<proteinExistence type="predicted"/>
<reference evidence="2 3" key="1">
    <citation type="submission" date="2024-04" db="EMBL/GenBank/DDBJ databases">
        <authorList>
            <person name="Fracassetti M."/>
        </authorList>
    </citation>
    <scope>NUCLEOTIDE SEQUENCE [LARGE SCALE GENOMIC DNA]</scope>
</reference>
<keyword evidence="3" id="KW-1185">Reference proteome</keyword>
<dbReference type="Proteomes" id="UP001497516">
    <property type="component" value="Chromosome 1"/>
</dbReference>
<sequence>MSVGKKLVPFQIRVRHDHPSTAGELYRRSFLDPRVPDVIAEHDLAFHLCRVEVAGIAVPAPAIGAVNQRQKFPLRQTIPTVKRNSAVHASVSENNIGREITVNGRRADVQDPRRDVRRRVSSGPGEAGGNRRRSSVVIPPFAFGE</sequence>
<organism evidence="2 3">
    <name type="scientific">Linum trigynum</name>
    <dbReference type="NCBI Taxonomy" id="586398"/>
    <lineage>
        <taxon>Eukaryota</taxon>
        <taxon>Viridiplantae</taxon>
        <taxon>Streptophyta</taxon>
        <taxon>Embryophyta</taxon>
        <taxon>Tracheophyta</taxon>
        <taxon>Spermatophyta</taxon>
        <taxon>Magnoliopsida</taxon>
        <taxon>eudicotyledons</taxon>
        <taxon>Gunneridae</taxon>
        <taxon>Pentapetalae</taxon>
        <taxon>rosids</taxon>
        <taxon>fabids</taxon>
        <taxon>Malpighiales</taxon>
        <taxon>Linaceae</taxon>
        <taxon>Linum</taxon>
    </lineage>
</organism>